<dbReference type="SUPFAM" id="SSF56112">
    <property type="entry name" value="Protein kinase-like (PK-like)"/>
    <property type="match status" value="1"/>
</dbReference>
<protein>
    <submittedName>
        <fullName evidence="2">Predicted protein</fullName>
    </submittedName>
</protein>
<dbReference type="GeneID" id="8853110"/>
<dbReference type="EMBL" id="GG738873">
    <property type="protein sequence ID" value="EFC43526.1"/>
    <property type="molecule type" value="Genomic_DNA"/>
</dbReference>
<keyword evidence="3" id="KW-1185">Reference proteome</keyword>
<dbReference type="PROSITE" id="PS50011">
    <property type="entry name" value="PROTEIN_KINASE_DOM"/>
    <property type="match status" value="1"/>
</dbReference>
<dbReference type="InParanoid" id="D2VI46"/>
<dbReference type="KEGG" id="ngr:NAEGRDRAFT_68557"/>
<dbReference type="InterPro" id="IPR011009">
    <property type="entry name" value="Kinase-like_dom_sf"/>
</dbReference>
<evidence type="ECO:0000313" key="3">
    <source>
        <dbReference type="Proteomes" id="UP000006671"/>
    </source>
</evidence>
<dbReference type="InterPro" id="IPR000719">
    <property type="entry name" value="Prot_kinase_dom"/>
</dbReference>
<dbReference type="GO" id="GO:0004672">
    <property type="term" value="F:protein kinase activity"/>
    <property type="evidence" value="ECO:0007669"/>
    <property type="project" value="InterPro"/>
</dbReference>
<evidence type="ECO:0000259" key="1">
    <source>
        <dbReference type="PROSITE" id="PS50011"/>
    </source>
</evidence>
<evidence type="ECO:0000313" key="2">
    <source>
        <dbReference type="EMBL" id="EFC43526.1"/>
    </source>
</evidence>
<dbReference type="RefSeq" id="XP_002676270.1">
    <property type="nucleotide sequence ID" value="XM_002676224.1"/>
</dbReference>
<dbReference type="VEuPathDB" id="AmoebaDB:NAEGRDRAFT_68557"/>
<sequence length="120" mass="14071">MTTRIVESPESDIYSLGLVMLEVLSRKRVRNLENHSNVVQCLNELEIENETIKRVLPLMLEEEVDKRPSAIELLEDESKIEIDKEVVDFYKIPNRYDRLFPYTIQGRIVQARVVLKINSL</sequence>
<dbReference type="Gene3D" id="1.10.510.10">
    <property type="entry name" value="Transferase(Phosphotransferase) domain 1"/>
    <property type="match status" value="1"/>
</dbReference>
<accession>D2VI46</accession>
<feature type="domain" description="Protein kinase" evidence="1">
    <location>
        <begin position="1"/>
        <end position="80"/>
    </location>
</feature>
<dbReference type="AlphaFoldDB" id="D2VI46"/>
<organism evidence="3">
    <name type="scientific">Naegleria gruberi</name>
    <name type="common">Amoeba</name>
    <dbReference type="NCBI Taxonomy" id="5762"/>
    <lineage>
        <taxon>Eukaryota</taxon>
        <taxon>Discoba</taxon>
        <taxon>Heterolobosea</taxon>
        <taxon>Tetramitia</taxon>
        <taxon>Eutetramitia</taxon>
        <taxon>Vahlkampfiidae</taxon>
        <taxon>Naegleria</taxon>
    </lineage>
</organism>
<gene>
    <name evidence="2" type="ORF">NAEGRDRAFT_68557</name>
</gene>
<dbReference type="Proteomes" id="UP000006671">
    <property type="component" value="Unassembled WGS sequence"/>
</dbReference>
<dbReference type="GO" id="GO:0005524">
    <property type="term" value="F:ATP binding"/>
    <property type="evidence" value="ECO:0007669"/>
    <property type="project" value="InterPro"/>
</dbReference>
<reference evidence="2 3" key="1">
    <citation type="journal article" date="2010" name="Cell">
        <title>The genome of Naegleria gruberi illuminates early eukaryotic versatility.</title>
        <authorList>
            <person name="Fritz-Laylin L.K."/>
            <person name="Prochnik S.E."/>
            <person name="Ginger M.L."/>
            <person name="Dacks J.B."/>
            <person name="Carpenter M.L."/>
            <person name="Field M.C."/>
            <person name="Kuo A."/>
            <person name="Paredez A."/>
            <person name="Chapman J."/>
            <person name="Pham J."/>
            <person name="Shu S."/>
            <person name="Neupane R."/>
            <person name="Cipriano M."/>
            <person name="Mancuso J."/>
            <person name="Tu H."/>
            <person name="Salamov A."/>
            <person name="Lindquist E."/>
            <person name="Shapiro H."/>
            <person name="Lucas S."/>
            <person name="Grigoriev I.V."/>
            <person name="Cande W.Z."/>
            <person name="Fulton C."/>
            <person name="Rokhsar D.S."/>
            <person name="Dawson S.C."/>
        </authorList>
    </citation>
    <scope>NUCLEOTIDE SEQUENCE [LARGE SCALE GENOMIC DNA]</scope>
    <source>
        <strain evidence="2 3">NEG-M</strain>
    </source>
</reference>
<name>D2VI46_NAEGR</name>
<proteinExistence type="predicted"/>